<evidence type="ECO:0000256" key="7">
    <source>
        <dbReference type="HAMAP-Rule" id="MF_01331"/>
    </source>
</evidence>
<dbReference type="KEGG" id="pspc:Strain318_000719"/>
<dbReference type="Gene3D" id="3.90.470.10">
    <property type="entry name" value="Ribosomal protein L22/L17"/>
    <property type="match status" value="1"/>
</dbReference>
<dbReference type="GO" id="GO:0003735">
    <property type="term" value="F:structural constituent of ribosome"/>
    <property type="evidence" value="ECO:0007669"/>
    <property type="project" value="InterPro"/>
</dbReference>
<comment type="subunit">
    <text evidence="7 9">Part of the 50S ribosomal subunit.</text>
</comment>
<keyword evidence="13" id="KW-1185">Reference proteome</keyword>
<dbReference type="SUPFAM" id="SSF54843">
    <property type="entry name" value="Ribosomal protein L22"/>
    <property type="match status" value="1"/>
</dbReference>
<evidence type="ECO:0000256" key="9">
    <source>
        <dbReference type="RuleBase" id="RU004006"/>
    </source>
</evidence>
<comment type="similarity">
    <text evidence="1 7 8">Belongs to the universal ribosomal protein uL22 family.</text>
</comment>
<evidence type="ECO:0000256" key="6">
    <source>
        <dbReference type="ARBA" id="ARBA00035207"/>
    </source>
</evidence>
<reference evidence="12" key="1">
    <citation type="submission" date="2023-07" db="EMBL/GenBank/DDBJ databases">
        <authorList>
            <person name="Haufschild T."/>
            <person name="Kallscheuer N."/>
            <person name="Hammer J."/>
            <person name="Kohn T."/>
            <person name="Kabuu M."/>
            <person name="Jogler M."/>
            <person name="Wohfarth N."/>
            <person name="Heuer A."/>
            <person name="Rohde M."/>
            <person name="van Teeseling M.C.F."/>
            <person name="Jogler C."/>
        </authorList>
    </citation>
    <scope>NUCLEOTIDE SEQUENCE</scope>
    <source>
        <strain evidence="11">Strain 138</strain>
        <strain evidence="12">Strain 318</strain>
    </source>
</reference>
<keyword evidence="3 7" id="KW-0694">RNA-binding</keyword>
<comment type="function">
    <text evidence="7">The globular domain of the protein is located near the polypeptide exit tunnel on the outside of the subunit, while an extended beta-hairpin is found that lines the wall of the exit tunnel in the center of the 70S ribosome.</text>
</comment>
<keyword evidence="4 7" id="KW-0689">Ribosomal protein</keyword>
<organism evidence="12 13">
    <name type="scientific">Pseudogemmatithrix spongiicola</name>
    <dbReference type="NCBI Taxonomy" id="3062599"/>
    <lineage>
        <taxon>Bacteria</taxon>
        <taxon>Pseudomonadati</taxon>
        <taxon>Gemmatimonadota</taxon>
        <taxon>Gemmatimonadia</taxon>
        <taxon>Gemmatimonadales</taxon>
        <taxon>Gemmatimonadaceae</taxon>
        <taxon>Pseudogemmatithrix</taxon>
    </lineage>
</organism>
<dbReference type="GO" id="GO:0006412">
    <property type="term" value="P:translation"/>
    <property type="evidence" value="ECO:0007669"/>
    <property type="project" value="UniProtKB-UniRule"/>
</dbReference>
<evidence type="ECO:0000256" key="10">
    <source>
        <dbReference type="RuleBase" id="RU004008"/>
    </source>
</evidence>
<dbReference type="CDD" id="cd00336">
    <property type="entry name" value="Ribosomal_L22"/>
    <property type="match status" value="1"/>
</dbReference>
<dbReference type="HAMAP" id="MF_01331_B">
    <property type="entry name" value="Ribosomal_uL22_B"/>
    <property type="match status" value="1"/>
</dbReference>
<evidence type="ECO:0000256" key="3">
    <source>
        <dbReference type="ARBA" id="ARBA00022884"/>
    </source>
</evidence>
<sequence length="119" mass="13181">MTEARAIQRSTRQSPYKMRLVIDQIRGLAVNDALALLKFSKKHASHEIAKVLNSAVANAEQAARNANTSLDVDALYVKHAIVNEGVKLKRWTPAAMGRATPMHKRTSHVEIIVAEKEGR</sequence>
<evidence type="ECO:0000256" key="5">
    <source>
        <dbReference type="ARBA" id="ARBA00023274"/>
    </source>
</evidence>
<protein>
    <recommendedName>
        <fullName evidence="6 7">Large ribosomal subunit protein uL22</fullName>
    </recommendedName>
</protein>
<dbReference type="GO" id="GO:0022625">
    <property type="term" value="C:cytosolic large ribosomal subunit"/>
    <property type="evidence" value="ECO:0007669"/>
    <property type="project" value="TreeGrafter"/>
</dbReference>
<dbReference type="RefSeq" id="WP_367887165.1">
    <property type="nucleotide sequence ID" value="NZ_CP130612.1"/>
</dbReference>
<evidence type="ECO:0000313" key="13">
    <source>
        <dbReference type="Proteomes" id="UP001229955"/>
    </source>
</evidence>
<evidence type="ECO:0000256" key="1">
    <source>
        <dbReference type="ARBA" id="ARBA00009451"/>
    </source>
</evidence>
<comment type="function">
    <text evidence="7 10">This protein binds specifically to 23S rRNA; its binding is stimulated by other ribosomal proteins, e.g., L4, L17, and L20. It is important during the early stages of 50S assembly. It makes multiple contacts with different domains of the 23S rRNA in the assembled 50S subunit and ribosome.</text>
</comment>
<evidence type="ECO:0000256" key="8">
    <source>
        <dbReference type="RuleBase" id="RU004005"/>
    </source>
</evidence>
<keyword evidence="5 7" id="KW-0687">Ribonucleoprotein</keyword>
<dbReference type="Proteomes" id="UP001229955">
    <property type="component" value="Chromosome"/>
</dbReference>
<accession>A0AA49JT59</accession>
<evidence type="ECO:0000313" key="11">
    <source>
        <dbReference type="EMBL" id="WKW11468.1"/>
    </source>
</evidence>
<proteinExistence type="inferred from homology"/>
<dbReference type="InterPro" id="IPR047867">
    <property type="entry name" value="Ribosomal_uL22_bac/org-type"/>
</dbReference>
<dbReference type="EMBL" id="CP130612">
    <property type="protein sequence ID" value="WKW11468.1"/>
    <property type="molecule type" value="Genomic_DNA"/>
</dbReference>
<dbReference type="AlphaFoldDB" id="A0AA49JYW1"/>
<evidence type="ECO:0000256" key="2">
    <source>
        <dbReference type="ARBA" id="ARBA00022730"/>
    </source>
</evidence>
<accession>A0AA49JYW1</accession>
<dbReference type="InterPro" id="IPR036394">
    <property type="entry name" value="Ribosomal_uL22_sf"/>
</dbReference>
<evidence type="ECO:0000256" key="4">
    <source>
        <dbReference type="ARBA" id="ARBA00022980"/>
    </source>
</evidence>
<dbReference type="EMBL" id="CP130613">
    <property type="protein sequence ID" value="WKW14378.1"/>
    <property type="molecule type" value="Genomic_DNA"/>
</dbReference>
<dbReference type="Pfam" id="PF00237">
    <property type="entry name" value="Ribosomal_L22"/>
    <property type="match status" value="1"/>
</dbReference>
<dbReference type="InterPro" id="IPR005727">
    <property type="entry name" value="Ribosomal_uL22_bac/chlpt-type"/>
</dbReference>
<dbReference type="GO" id="GO:0019843">
    <property type="term" value="F:rRNA binding"/>
    <property type="evidence" value="ECO:0007669"/>
    <property type="project" value="UniProtKB-UniRule"/>
</dbReference>
<name>A0AA49JYW1_9BACT</name>
<keyword evidence="2 7" id="KW-0699">rRNA-binding</keyword>
<gene>
    <name evidence="7 12" type="primary">rplV</name>
    <name evidence="11" type="ORF">Strain138_000719</name>
    <name evidence="12" type="ORF">Strain318_000719</name>
</gene>
<dbReference type="InterPro" id="IPR001063">
    <property type="entry name" value="Ribosomal_uL22"/>
</dbReference>
<dbReference type="PANTHER" id="PTHR13501:SF8">
    <property type="entry name" value="LARGE RIBOSOMAL SUBUNIT PROTEIN UL22M"/>
    <property type="match status" value="1"/>
</dbReference>
<dbReference type="PANTHER" id="PTHR13501">
    <property type="entry name" value="CHLOROPLAST 50S RIBOSOMAL PROTEIN L22-RELATED"/>
    <property type="match status" value="1"/>
</dbReference>
<dbReference type="NCBIfam" id="TIGR01044">
    <property type="entry name" value="rplV_bact"/>
    <property type="match status" value="1"/>
</dbReference>
<evidence type="ECO:0000313" key="12">
    <source>
        <dbReference type="EMBL" id="WKW14378.1"/>
    </source>
</evidence>